<dbReference type="InterPro" id="IPR051693">
    <property type="entry name" value="UPF0046_metallophosphoest"/>
</dbReference>
<evidence type="ECO:0000313" key="3">
    <source>
        <dbReference type="Proteomes" id="UP000662747"/>
    </source>
</evidence>
<keyword evidence="3" id="KW-1185">Reference proteome</keyword>
<evidence type="ECO:0000313" key="2">
    <source>
        <dbReference type="EMBL" id="QSQ21492.1"/>
    </source>
</evidence>
<organism evidence="2 3">
    <name type="scientific">Pyxidicoccus parkwayensis</name>
    <dbReference type="NCBI Taxonomy" id="2813578"/>
    <lineage>
        <taxon>Bacteria</taxon>
        <taxon>Pseudomonadati</taxon>
        <taxon>Myxococcota</taxon>
        <taxon>Myxococcia</taxon>
        <taxon>Myxococcales</taxon>
        <taxon>Cystobacterineae</taxon>
        <taxon>Myxococcaceae</taxon>
        <taxon>Pyxidicoccus</taxon>
    </lineage>
</organism>
<protein>
    <submittedName>
        <fullName evidence="2">Metallophosphatase domain-containing protein</fullName>
    </submittedName>
</protein>
<dbReference type="Proteomes" id="UP000662747">
    <property type="component" value="Chromosome"/>
</dbReference>
<dbReference type="PANTHER" id="PTHR12905:SF0">
    <property type="entry name" value="CALCINEURIN-LIKE PHOSPHOESTERASE DOMAIN-CONTAINING PROTEIN"/>
    <property type="match status" value="1"/>
</dbReference>
<name>A0ABX7NRI5_9BACT</name>
<gene>
    <name evidence="2" type="ORF">JY651_40955</name>
</gene>
<dbReference type="Pfam" id="PF00149">
    <property type="entry name" value="Metallophos"/>
    <property type="match status" value="1"/>
</dbReference>
<dbReference type="SUPFAM" id="SSF56300">
    <property type="entry name" value="Metallo-dependent phosphatases"/>
    <property type="match status" value="1"/>
</dbReference>
<proteinExistence type="predicted"/>
<dbReference type="EMBL" id="CP071090">
    <property type="protein sequence ID" value="QSQ21492.1"/>
    <property type="molecule type" value="Genomic_DNA"/>
</dbReference>
<dbReference type="CDD" id="cd07379">
    <property type="entry name" value="MPP_239FB"/>
    <property type="match status" value="1"/>
</dbReference>
<dbReference type="InterPro" id="IPR004843">
    <property type="entry name" value="Calcineurin-like_PHP"/>
</dbReference>
<evidence type="ECO:0000259" key="1">
    <source>
        <dbReference type="Pfam" id="PF00149"/>
    </source>
</evidence>
<accession>A0ABX7NRI5</accession>
<dbReference type="InterPro" id="IPR029052">
    <property type="entry name" value="Metallo-depent_PP-like"/>
</dbReference>
<dbReference type="Gene3D" id="3.60.21.10">
    <property type="match status" value="1"/>
</dbReference>
<feature type="domain" description="Calcineurin-like phosphoesterase" evidence="1">
    <location>
        <begin position="1"/>
        <end position="175"/>
    </location>
</feature>
<reference evidence="2 3" key="1">
    <citation type="submission" date="2021-02" db="EMBL/GenBank/DDBJ databases">
        <title>De Novo genome assembly of isolated myxobacteria.</title>
        <authorList>
            <person name="Stevens D.C."/>
        </authorList>
    </citation>
    <scope>NUCLEOTIDE SEQUENCE [LARGE SCALE GENOMIC DNA]</scope>
    <source>
        <strain evidence="3">SCPEA02</strain>
    </source>
</reference>
<dbReference type="RefSeq" id="WP_206723069.1">
    <property type="nucleotide sequence ID" value="NZ_CP071090.1"/>
</dbReference>
<dbReference type="PANTHER" id="PTHR12905">
    <property type="entry name" value="METALLOPHOSPHOESTERASE"/>
    <property type="match status" value="1"/>
</dbReference>
<sequence length="226" mass="25341">MRLVLLSDTHMHHESLTVPPCDVLIHAGDFTGRGRRNEVEEFLRWFSLCEAREKVLIAGNHDFLCEEAPDLARSLIEQTGARYLQDEEALVAGLRIWGSPITPRFGRWAFNRDRGPDIAAHWKLIPEGLDILITHGPPHGLGDRTWSRVNAGCEDLLARVRQVQPRLHVFGHIHEAHGEYSLPGLSTRFLNVANCRLMPFGVRPPIVVDLEPRPTPGHGDVSSARG</sequence>